<comment type="caution">
    <text evidence="1">The sequence shown here is derived from an EMBL/GenBank/DDBJ whole genome shotgun (WGS) entry which is preliminary data.</text>
</comment>
<proteinExistence type="predicted"/>
<dbReference type="Proteomes" id="UP001589575">
    <property type="component" value="Unassembled WGS sequence"/>
</dbReference>
<keyword evidence="2" id="KW-1185">Reference proteome</keyword>
<accession>A0ABV5FVQ9</accession>
<protein>
    <submittedName>
        <fullName evidence="1">Uncharacterized protein</fullName>
    </submittedName>
</protein>
<gene>
    <name evidence="1" type="ORF">ACFFX0_05920</name>
</gene>
<evidence type="ECO:0000313" key="1">
    <source>
        <dbReference type="EMBL" id="MFB9070755.1"/>
    </source>
</evidence>
<dbReference type="EMBL" id="JBHMFI010000001">
    <property type="protein sequence ID" value="MFB9070755.1"/>
    <property type="molecule type" value="Genomic_DNA"/>
</dbReference>
<organism evidence="1 2">
    <name type="scientific">Citricoccus parietis</name>
    <dbReference type="NCBI Taxonomy" id="592307"/>
    <lineage>
        <taxon>Bacteria</taxon>
        <taxon>Bacillati</taxon>
        <taxon>Actinomycetota</taxon>
        <taxon>Actinomycetes</taxon>
        <taxon>Micrococcales</taxon>
        <taxon>Micrococcaceae</taxon>
        <taxon>Citricoccus</taxon>
    </lineage>
</organism>
<name>A0ABV5FVQ9_9MICC</name>
<sequence>MPVQWPLPGAREGPVIQFRQGVIAGLAGPGHGPHLRCRYGRGRVRWHRR</sequence>
<evidence type="ECO:0000313" key="2">
    <source>
        <dbReference type="Proteomes" id="UP001589575"/>
    </source>
</evidence>
<reference evidence="1 2" key="1">
    <citation type="submission" date="2024-09" db="EMBL/GenBank/DDBJ databases">
        <authorList>
            <person name="Sun Q."/>
            <person name="Mori K."/>
        </authorList>
    </citation>
    <scope>NUCLEOTIDE SEQUENCE [LARGE SCALE GENOMIC DNA]</scope>
    <source>
        <strain evidence="1 2">CCM 7609</strain>
    </source>
</reference>